<proteinExistence type="predicted"/>
<keyword evidence="2" id="KW-1185">Reference proteome</keyword>
<dbReference type="Proteomes" id="UP000499080">
    <property type="component" value="Unassembled WGS sequence"/>
</dbReference>
<comment type="caution">
    <text evidence="1">The sequence shown here is derived from an EMBL/GenBank/DDBJ whole genome shotgun (WGS) entry which is preliminary data.</text>
</comment>
<dbReference type="AlphaFoldDB" id="A0A4Y2CTY6"/>
<protein>
    <submittedName>
        <fullName evidence="1">Uncharacterized protein</fullName>
    </submittedName>
</protein>
<gene>
    <name evidence="1" type="ORF">AVEN_230019_1</name>
</gene>
<evidence type="ECO:0000313" key="2">
    <source>
        <dbReference type="Proteomes" id="UP000499080"/>
    </source>
</evidence>
<accession>A0A4Y2CTY6</accession>
<evidence type="ECO:0000313" key="1">
    <source>
        <dbReference type="EMBL" id="GBM07579.1"/>
    </source>
</evidence>
<sequence length="182" mass="20094">MTLGQQRHTSATFAAQSHIQQCPLNCVFRNTCIVLGCQLSHCLAPILLYQAGQSPTSFFFDDAWTTNTLASNAGATVIYPLYRILTTVDREQPTCRTVSVILVPSLRAITVCPLSNSLRSAAFPITRKSKCKNDYLPSPAAVKYHSHLTTCPPRHPDEFIEKCGDGHNVLARQCRLSINSIM</sequence>
<organism evidence="1 2">
    <name type="scientific">Araneus ventricosus</name>
    <name type="common">Orbweaver spider</name>
    <name type="synonym">Epeira ventricosa</name>
    <dbReference type="NCBI Taxonomy" id="182803"/>
    <lineage>
        <taxon>Eukaryota</taxon>
        <taxon>Metazoa</taxon>
        <taxon>Ecdysozoa</taxon>
        <taxon>Arthropoda</taxon>
        <taxon>Chelicerata</taxon>
        <taxon>Arachnida</taxon>
        <taxon>Araneae</taxon>
        <taxon>Araneomorphae</taxon>
        <taxon>Entelegynae</taxon>
        <taxon>Araneoidea</taxon>
        <taxon>Araneidae</taxon>
        <taxon>Araneus</taxon>
    </lineage>
</organism>
<reference evidence="1 2" key="1">
    <citation type="journal article" date="2019" name="Sci. Rep.">
        <title>Orb-weaving spider Araneus ventricosus genome elucidates the spidroin gene catalogue.</title>
        <authorList>
            <person name="Kono N."/>
            <person name="Nakamura H."/>
            <person name="Ohtoshi R."/>
            <person name="Moran D.A.P."/>
            <person name="Shinohara A."/>
            <person name="Yoshida Y."/>
            <person name="Fujiwara M."/>
            <person name="Mori M."/>
            <person name="Tomita M."/>
            <person name="Arakawa K."/>
        </authorList>
    </citation>
    <scope>NUCLEOTIDE SEQUENCE [LARGE SCALE GENOMIC DNA]</scope>
</reference>
<name>A0A4Y2CTY6_ARAVE</name>
<dbReference type="EMBL" id="BGPR01000244">
    <property type="protein sequence ID" value="GBM07579.1"/>
    <property type="molecule type" value="Genomic_DNA"/>
</dbReference>